<dbReference type="Pfam" id="PF14965">
    <property type="entry name" value="BRI3BP"/>
    <property type="match status" value="1"/>
</dbReference>
<organism evidence="3 4">
    <name type="scientific">Chanos chanos</name>
    <name type="common">Milkfish</name>
    <name type="synonym">Mugil chanos</name>
    <dbReference type="NCBI Taxonomy" id="29144"/>
    <lineage>
        <taxon>Eukaryota</taxon>
        <taxon>Metazoa</taxon>
        <taxon>Chordata</taxon>
        <taxon>Craniata</taxon>
        <taxon>Vertebrata</taxon>
        <taxon>Euteleostomi</taxon>
        <taxon>Actinopterygii</taxon>
        <taxon>Neopterygii</taxon>
        <taxon>Teleostei</taxon>
        <taxon>Ostariophysi</taxon>
        <taxon>Gonorynchiformes</taxon>
        <taxon>Chanidae</taxon>
        <taxon>Chanos</taxon>
    </lineage>
</organism>
<dbReference type="CTD" id="79073"/>
<dbReference type="InParanoid" id="A0A6J2WI27"/>
<evidence type="ECO:0000256" key="1">
    <source>
        <dbReference type="SAM" id="Phobius"/>
    </source>
</evidence>
<name>A0A6J2WI27_CHACN</name>
<dbReference type="PANTHER" id="PTHR14550:SF2">
    <property type="entry name" value="TRANSMEMBRANE PROTEIN 109"/>
    <property type="match status" value="1"/>
</dbReference>
<sequence length="221" mass="23869">MVRISVVLHVFFALVSPNLGLSPESGDQKFSSVLNDFRSTIVALAEEAHSCLVSAFGKQTVETTVKSAGNAVKSLSEWTAAALNVLVVHLTNWLEAAGVHVKLPFDRVTPEGVLFVTKWTLLAVICYWLLSLAFRLVAGVLRQALWLVKVVFALGAFVMILSDSGAGAETTALRLLGLVLVCILLRVGPSGGKGDEAACLEGKVRLLEGRIREMERKRKVE</sequence>
<protein>
    <submittedName>
        <fullName evidence="4">Voltage-gated monoatomic cation channel TMEM109</fullName>
    </submittedName>
</protein>
<dbReference type="RefSeq" id="XP_030643983.1">
    <property type="nucleotide sequence ID" value="XM_030788123.1"/>
</dbReference>
<evidence type="ECO:0000313" key="3">
    <source>
        <dbReference type="Proteomes" id="UP000504632"/>
    </source>
</evidence>
<evidence type="ECO:0000313" key="4">
    <source>
        <dbReference type="RefSeq" id="XP_030643983.1"/>
    </source>
</evidence>
<feature type="chain" id="PRO_5027031918" evidence="2">
    <location>
        <begin position="21"/>
        <end position="221"/>
    </location>
</feature>
<dbReference type="PANTHER" id="PTHR14550">
    <property type="entry name" value="TRANSMEMBRANE PROTEIN 109"/>
    <property type="match status" value="1"/>
</dbReference>
<dbReference type="AlphaFoldDB" id="A0A6J2WI27"/>
<feature type="transmembrane region" description="Helical" evidence="1">
    <location>
        <begin position="168"/>
        <end position="187"/>
    </location>
</feature>
<dbReference type="FunCoup" id="A0A6J2WI27">
    <property type="interactions" value="20"/>
</dbReference>
<dbReference type="Proteomes" id="UP000504632">
    <property type="component" value="Chromosome 11"/>
</dbReference>
<dbReference type="GO" id="GO:0042771">
    <property type="term" value="P:intrinsic apoptotic signaling pathway in response to DNA damage by p53 class mediator"/>
    <property type="evidence" value="ECO:0007669"/>
    <property type="project" value="TreeGrafter"/>
</dbReference>
<keyword evidence="1" id="KW-0472">Membrane</keyword>
<dbReference type="OrthoDB" id="8948833at2759"/>
<dbReference type="GO" id="GO:0071480">
    <property type="term" value="P:cellular response to gamma radiation"/>
    <property type="evidence" value="ECO:0007669"/>
    <property type="project" value="InterPro"/>
</dbReference>
<keyword evidence="1" id="KW-1133">Transmembrane helix</keyword>
<dbReference type="InterPro" id="IPR039492">
    <property type="entry name" value="TMEM109"/>
</dbReference>
<feature type="transmembrane region" description="Helical" evidence="1">
    <location>
        <begin position="144"/>
        <end position="162"/>
    </location>
</feature>
<keyword evidence="3" id="KW-1185">Reference proteome</keyword>
<reference evidence="3" key="1">
    <citation type="submission" date="2024-06" db="UniProtKB">
        <authorList>
            <consortium name="RefSeq"/>
        </authorList>
    </citation>
    <scope>NUCLEOTIDE SEQUENCE [LARGE SCALE GENOMIC DNA]</scope>
</reference>
<accession>A0A6J2WI27</accession>
<evidence type="ECO:0000256" key="2">
    <source>
        <dbReference type="SAM" id="SignalP"/>
    </source>
</evidence>
<dbReference type="GeneID" id="115824044"/>
<feature type="transmembrane region" description="Helical" evidence="1">
    <location>
        <begin position="119"/>
        <end position="137"/>
    </location>
</feature>
<feature type="signal peptide" evidence="2">
    <location>
        <begin position="1"/>
        <end position="20"/>
    </location>
</feature>
<proteinExistence type="predicted"/>
<keyword evidence="1" id="KW-0812">Transmembrane</keyword>
<gene>
    <name evidence="4" type="primary">tmem109</name>
</gene>
<keyword evidence="2" id="KW-0732">Signal</keyword>
<reference evidence="4" key="2">
    <citation type="submission" date="2025-08" db="UniProtKB">
        <authorList>
            <consortium name="RefSeq"/>
        </authorList>
    </citation>
    <scope>IDENTIFICATION</scope>
</reference>